<comment type="caution">
    <text evidence="3">The sequence shown here is derived from an EMBL/GenBank/DDBJ whole genome shotgun (WGS) entry which is preliminary data.</text>
</comment>
<reference evidence="3 4" key="1">
    <citation type="submission" date="2024-09" db="EMBL/GenBank/DDBJ databases">
        <title>Genome sequencing and assembly of Phytophthora oleae, isolate VK10A, causative agent of rot of olive drupes.</title>
        <authorList>
            <person name="Conti Taguali S."/>
            <person name="Riolo M."/>
            <person name="La Spada F."/>
            <person name="Cacciola S.O."/>
            <person name="Dionisio G."/>
        </authorList>
    </citation>
    <scope>NUCLEOTIDE SEQUENCE [LARGE SCALE GENOMIC DNA]</scope>
    <source>
        <strain evidence="3 4">VK10A</strain>
    </source>
</reference>
<sequence>MFSTWDFVRPRFWYPMSSLEQSMMELDHMSDLMSRSRFPFDTNNEMLAVPSTLDDNDFFRDLPVLAREQQPATQQRETAAQPAPVDTETIAAAKTTSDNDPNKQPNENDLHRRAFSSYSFSNSSVVDDKGRLVTSTRRRYEDSTGRLKAVHERQVEGKTLRTMWNRSGPDDKGQHEAVCSSGSPDEFEALWQQTPFGAAQKKTIKQQEQQQLQQGQQKQKEATTNSKTETEAAPMEE</sequence>
<organism evidence="3 4">
    <name type="scientific">Phytophthora oleae</name>
    <dbReference type="NCBI Taxonomy" id="2107226"/>
    <lineage>
        <taxon>Eukaryota</taxon>
        <taxon>Sar</taxon>
        <taxon>Stramenopiles</taxon>
        <taxon>Oomycota</taxon>
        <taxon>Peronosporomycetes</taxon>
        <taxon>Peronosporales</taxon>
        <taxon>Peronosporaceae</taxon>
        <taxon>Phytophthora</taxon>
    </lineage>
</organism>
<evidence type="ECO:0000313" key="2">
    <source>
        <dbReference type="EMBL" id="KAL3665541.1"/>
    </source>
</evidence>
<dbReference type="AlphaFoldDB" id="A0ABD3FJ08"/>
<feature type="region of interest" description="Disordered" evidence="1">
    <location>
        <begin position="161"/>
        <end position="182"/>
    </location>
</feature>
<proteinExistence type="predicted"/>
<dbReference type="EMBL" id="JBIMZQ010000020">
    <property type="protein sequence ID" value="KAL3665544.1"/>
    <property type="molecule type" value="Genomic_DNA"/>
</dbReference>
<dbReference type="EMBL" id="JBIMZQ010000020">
    <property type="protein sequence ID" value="KAL3665541.1"/>
    <property type="molecule type" value="Genomic_DNA"/>
</dbReference>
<evidence type="ECO:0000313" key="3">
    <source>
        <dbReference type="EMBL" id="KAL3665544.1"/>
    </source>
</evidence>
<gene>
    <name evidence="2" type="ORF">V7S43_009575</name>
    <name evidence="3" type="ORF">V7S43_009577</name>
</gene>
<evidence type="ECO:0000256" key="1">
    <source>
        <dbReference type="SAM" id="MobiDB-lite"/>
    </source>
</evidence>
<feature type="region of interest" description="Disordered" evidence="1">
    <location>
        <begin position="198"/>
        <end position="237"/>
    </location>
</feature>
<feature type="compositionally biased region" description="Low complexity" evidence="1">
    <location>
        <begin position="206"/>
        <end position="217"/>
    </location>
</feature>
<feature type="region of interest" description="Disordered" evidence="1">
    <location>
        <begin position="92"/>
        <end position="111"/>
    </location>
</feature>
<keyword evidence="4" id="KW-1185">Reference proteome</keyword>
<evidence type="ECO:0000313" key="4">
    <source>
        <dbReference type="Proteomes" id="UP001632037"/>
    </source>
</evidence>
<name>A0ABD3FJ08_9STRA</name>
<protein>
    <submittedName>
        <fullName evidence="3">Uncharacterized protein</fullName>
    </submittedName>
</protein>
<accession>A0ABD3FJ08</accession>
<feature type="compositionally biased region" description="Polar residues" evidence="1">
    <location>
        <begin position="94"/>
        <end position="105"/>
    </location>
</feature>
<dbReference type="Proteomes" id="UP001632037">
    <property type="component" value="Unassembled WGS sequence"/>
</dbReference>